<organism evidence="1 2">
    <name type="scientific">Lepeophtheirus salmonis</name>
    <name type="common">Salmon louse</name>
    <name type="synonym">Caligus salmonis</name>
    <dbReference type="NCBI Taxonomy" id="72036"/>
    <lineage>
        <taxon>Eukaryota</taxon>
        <taxon>Metazoa</taxon>
        <taxon>Ecdysozoa</taxon>
        <taxon>Arthropoda</taxon>
        <taxon>Crustacea</taxon>
        <taxon>Multicrustacea</taxon>
        <taxon>Hexanauplia</taxon>
        <taxon>Copepoda</taxon>
        <taxon>Siphonostomatoida</taxon>
        <taxon>Caligidae</taxon>
        <taxon>Lepeophtheirus</taxon>
    </lineage>
</organism>
<evidence type="ECO:0000313" key="1">
    <source>
        <dbReference type="EMBL" id="CAF2952563.1"/>
    </source>
</evidence>
<evidence type="ECO:0000313" key="2">
    <source>
        <dbReference type="Proteomes" id="UP000675881"/>
    </source>
</evidence>
<proteinExistence type="predicted"/>
<dbReference type="EMBL" id="HG994584">
    <property type="protein sequence ID" value="CAF2952563.1"/>
    <property type="molecule type" value="Genomic_DNA"/>
</dbReference>
<keyword evidence="2" id="KW-1185">Reference proteome</keyword>
<sequence length="99" mass="11202">MARSGRVVEVPQVVGQFKIIPFGRKTPSPGFADWRLNLECVRPQKSLKILHLLLAVDDKILDVFDDEEESWGDTPYSDLKSKNSQRILDINSGQDGKTF</sequence>
<reference evidence="1" key="1">
    <citation type="submission" date="2021-02" db="EMBL/GenBank/DDBJ databases">
        <authorList>
            <person name="Bekaert M."/>
        </authorList>
    </citation>
    <scope>NUCLEOTIDE SEQUENCE</scope>
    <source>
        <strain evidence="1">IoA-00</strain>
    </source>
</reference>
<name>A0A7R8H9N2_LEPSM</name>
<dbReference type="Proteomes" id="UP000675881">
    <property type="component" value="Chromosome 5"/>
</dbReference>
<protein>
    <submittedName>
        <fullName evidence="1">(salmon louse) hypothetical protein</fullName>
    </submittedName>
</protein>
<gene>
    <name evidence="1" type="ORF">LSAA_10710</name>
</gene>
<dbReference type="AlphaFoldDB" id="A0A7R8H9N2"/>
<accession>A0A7R8H9N2</accession>